<dbReference type="AlphaFoldDB" id="A0A926INA9"/>
<evidence type="ECO:0000256" key="4">
    <source>
        <dbReference type="ARBA" id="ARBA00005189"/>
    </source>
</evidence>
<dbReference type="RefSeq" id="WP_249323343.1">
    <property type="nucleotide sequence ID" value="NZ_JACRTK010000002.1"/>
</dbReference>
<reference evidence="25 26" key="1">
    <citation type="submission" date="2020-08" db="EMBL/GenBank/DDBJ databases">
        <title>Genome public.</title>
        <authorList>
            <person name="Liu C."/>
            <person name="Sun Q."/>
        </authorList>
    </citation>
    <scope>NUCLEOTIDE SEQUENCE [LARGE SCALE GENOMIC DNA]</scope>
    <source>
        <strain evidence="25 26">NSJ-26</strain>
    </source>
</reference>
<evidence type="ECO:0000256" key="17">
    <source>
        <dbReference type="ARBA" id="ARBA00023264"/>
    </source>
</evidence>
<keyword evidence="15 24" id="KW-0472">Membrane</keyword>
<evidence type="ECO:0000313" key="26">
    <source>
        <dbReference type="Proteomes" id="UP000601522"/>
    </source>
</evidence>
<feature type="transmembrane region" description="Helical" evidence="24">
    <location>
        <begin position="235"/>
        <end position="253"/>
    </location>
</feature>
<evidence type="ECO:0000256" key="24">
    <source>
        <dbReference type="SAM" id="Phobius"/>
    </source>
</evidence>
<evidence type="ECO:0000256" key="15">
    <source>
        <dbReference type="ARBA" id="ARBA00023136"/>
    </source>
</evidence>
<sequence length="258" mass="28988">MKEFSKRVVTGIVGVLLLILIVQKGEFYLATSIFILSLIGLWEFYNALKNINIKPVETIGYLGAIGIFISSVNSYFPISAILTFVTLTLLISLVLNKDTTLQDISATLLSIVYIPFLFSHIYYLDGTKYIWLIFIMGFGTDTFAYIFGHLFGKNKLAPKISPNKTIEGSFGGIIGSLVFTVIFSLYFELEPLWKLVFLAIVVSILSQIGDLVASRIKRLARIKDYGFIMPGHGGVLDRFDSIIFCAPLIYYYVTYFLN</sequence>
<dbReference type="Pfam" id="PF01148">
    <property type="entry name" value="CTP_transf_1"/>
    <property type="match status" value="1"/>
</dbReference>
<dbReference type="EC" id="2.7.7.41" evidence="6"/>
<feature type="transmembrane region" description="Helical" evidence="24">
    <location>
        <begin position="7"/>
        <end position="22"/>
    </location>
</feature>
<keyword evidence="9" id="KW-0444">Lipid biosynthesis</keyword>
<evidence type="ECO:0000256" key="18">
    <source>
        <dbReference type="ARBA" id="ARBA00029893"/>
    </source>
</evidence>
<evidence type="ECO:0000256" key="22">
    <source>
        <dbReference type="ARBA" id="ARBA00032743"/>
    </source>
</evidence>
<proteinExistence type="inferred from homology"/>
<evidence type="ECO:0000256" key="5">
    <source>
        <dbReference type="ARBA" id="ARBA00010185"/>
    </source>
</evidence>
<evidence type="ECO:0000256" key="11">
    <source>
        <dbReference type="ARBA" id="ARBA00022692"/>
    </source>
</evidence>
<evidence type="ECO:0000256" key="10">
    <source>
        <dbReference type="ARBA" id="ARBA00022679"/>
    </source>
</evidence>
<evidence type="ECO:0000256" key="9">
    <source>
        <dbReference type="ARBA" id="ARBA00022516"/>
    </source>
</evidence>
<dbReference type="Proteomes" id="UP000601522">
    <property type="component" value="Unassembled WGS sequence"/>
</dbReference>
<comment type="subcellular location">
    <subcellularLocation>
        <location evidence="2">Cell membrane</location>
        <topology evidence="2">Multi-pass membrane protein</topology>
    </subcellularLocation>
</comment>
<evidence type="ECO:0000256" key="20">
    <source>
        <dbReference type="ARBA" id="ARBA00032253"/>
    </source>
</evidence>
<comment type="catalytic activity">
    <reaction evidence="1">
        <text>a 1,2-diacyl-sn-glycero-3-phosphate + CTP + H(+) = a CDP-1,2-diacyl-sn-glycerol + diphosphate</text>
        <dbReference type="Rhea" id="RHEA:16229"/>
        <dbReference type="ChEBI" id="CHEBI:15378"/>
        <dbReference type="ChEBI" id="CHEBI:33019"/>
        <dbReference type="ChEBI" id="CHEBI:37563"/>
        <dbReference type="ChEBI" id="CHEBI:58332"/>
        <dbReference type="ChEBI" id="CHEBI:58608"/>
        <dbReference type="EC" id="2.7.7.41"/>
    </reaction>
</comment>
<evidence type="ECO:0000313" key="25">
    <source>
        <dbReference type="EMBL" id="MBC8590503.1"/>
    </source>
</evidence>
<keyword evidence="17" id="KW-1208">Phospholipid metabolism</keyword>
<dbReference type="PANTHER" id="PTHR46382">
    <property type="entry name" value="PHOSPHATIDATE CYTIDYLYLTRANSFERASE"/>
    <property type="match status" value="1"/>
</dbReference>
<organism evidence="25 26">
    <name type="scientific">Wansuia hejianensis</name>
    <dbReference type="NCBI Taxonomy" id="2763667"/>
    <lineage>
        <taxon>Bacteria</taxon>
        <taxon>Bacillati</taxon>
        <taxon>Bacillota</taxon>
        <taxon>Clostridia</taxon>
        <taxon>Lachnospirales</taxon>
        <taxon>Lachnospiraceae</taxon>
        <taxon>Wansuia</taxon>
    </lineage>
</organism>
<evidence type="ECO:0000256" key="19">
    <source>
        <dbReference type="ARBA" id="ARBA00031825"/>
    </source>
</evidence>
<evidence type="ECO:0000256" key="7">
    <source>
        <dbReference type="ARBA" id="ARBA00019373"/>
    </source>
</evidence>
<evidence type="ECO:0000256" key="13">
    <source>
        <dbReference type="ARBA" id="ARBA00022989"/>
    </source>
</evidence>
<evidence type="ECO:0000256" key="8">
    <source>
        <dbReference type="ARBA" id="ARBA00022475"/>
    </source>
</evidence>
<evidence type="ECO:0000256" key="1">
    <source>
        <dbReference type="ARBA" id="ARBA00001698"/>
    </source>
</evidence>
<evidence type="ECO:0000256" key="21">
    <source>
        <dbReference type="ARBA" id="ARBA00032396"/>
    </source>
</evidence>
<keyword evidence="12 25" id="KW-0548">Nucleotidyltransferase</keyword>
<keyword evidence="8" id="KW-1003">Cell membrane</keyword>
<dbReference type="GO" id="GO:0004605">
    <property type="term" value="F:phosphatidate cytidylyltransferase activity"/>
    <property type="evidence" value="ECO:0007669"/>
    <property type="project" value="UniProtKB-EC"/>
</dbReference>
<name>A0A926INA9_9FIRM</name>
<feature type="transmembrane region" description="Helical" evidence="24">
    <location>
        <begin position="28"/>
        <end position="45"/>
    </location>
</feature>
<keyword evidence="26" id="KW-1185">Reference proteome</keyword>
<evidence type="ECO:0000256" key="16">
    <source>
        <dbReference type="ARBA" id="ARBA00023209"/>
    </source>
</evidence>
<keyword evidence="16" id="KW-0594">Phospholipid biosynthesis</keyword>
<keyword evidence="13 24" id="KW-1133">Transmembrane helix</keyword>
<evidence type="ECO:0000256" key="12">
    <source>
        <dbReference type="ARBA" id="ARBA00022695"/>
    </source>
</evidence>
<comment type="caution">
    <text evidence="25">The sequence shown here is derived from an EMBL/GenBank/DDBJ whole genome shotgun (WGS) entry which is preliminary data.</text>
</comment>
<evidence type="ECO:0000256" key="2">
    <source>
        <dbReference type="ARBA" id="ARBA00004651"/>
    </source>
</evidence>
<evidence type="ECO:0000256" key="23">
    <source>
        <dbReference type="ARBA" id="ARBA00033406"/>
    </source>
</evidence>
<comment type="pathway">
    <text evidence="3">Phospholipid metabolism; CDP-diacylglycerol biosynthesis; CDP-diacylglycerol from sn-glycerol 3-phosphate: step 3/3.</text>
</comment>
<gene>
    <name evidence="25" type="ORF">H8689_05090</name>
</gene>
<dbReference type="GO" id="GO:0005886">
    <property type="term" value="C:plasma membrane"/>
    <property type="evidence" value="ECO:0007669"/>
    <property type="project" value="UniProtKB-SubCell"/>
</dbReference>
<accession>A0A926INA9</accession>
<feature type="transmembrane region" description="Helical" evidence="24">
    <location>
        <begin position="129"/>
        <end position="147"/>
    </location>
</feature>
<feature type="transmembrane region" description="Helical" evidence="24">
    <location>
        <begin position="104"/>
        <end position="123"/>
    </location>
</feature>
<evidence type="ECO:0000256" key="3">
    <source>
        <dbReference type="ARBA" id="ARBA00005119"/>
    </source>
</evidence>
<feature type="transmembrane region" description="Helical" evidence="24">
    <location>
        <begin position="193"/>
        <end position="214"/>
    </location>
</feature>
<dbReference type="PANTHER" id="PTHR46382:SF1">
    <property type="entry name" value="PHOSPHATIDATE CYTIDYLYLTRANSFERASE"/>
    <property type="match status" value="1"/>
</dbReference>
<evidence type="ECO:0000256" key="6">
    <source>
        <dbReference type="ARBA" id="ARBA00012487"/>
    </source>
</evidence>
<comment type="pathway">
    <text evidence="4">Lipid metabolism.</text>
</comment>
<feature type="transmembrane region" description="Helical" evidence="24">
    <location>
        <begin position="168"/>
        <end position="187"/>
    </location>
</feature>
<keyword evidence="14" id="KW-0443">Lipid metabolism</keyword>
<protein>
    <recommendedName>
        <fullName evidence="7">Phosphatidate cytidylyltransferase</fullName>
        <ecNumber evidence="6">2.7.7.41</ecNumber>
    </recommendedName>
    <alternativeName>
        <fullName evidence="20">CDP-DAG synthase</fullName>
    </alternativeName>
    <alternativeName>
        <fullName evidence="22">CDP-DG synthase</fullName>
    </alternativeName>
    <alternativeName>
        <fullName evidence="18">CDP-diacylglycerol synthase</fullName>
    </alternativeName>
    <alternativeName>
        <fullName evidence="21">CDP-diglyceride pyrophosphorylase</fullName>
    </alternativeName>
    <alternativeName>
        <fullName evidence="23">CDP-diglyceride synthase</fullName>
    </alternativeName>
    <alternativeName>
        <fullName evidence="19">CTP:phosphatidate cytidylyltransferase</fullName>
    </alternativeName>
</protein>
<dbReference type="EMBL" id="JACRTK010000002">
    <property type="protein sequence ID" value="MBC8590503.1"/>
    <property type="molecule type" value="Genomic_DNA"/>
</dbReference>
<dbReference type="GO" id="GO:0016024">
    <property type="term" value="P:CDP-diacylglycerol biosynthetic process"/>
    <property type="evidence" value="ECO:0007669"/>
    <property type="project" value="TreeGrafter"/>
</dbReference>
<comment type="similarity">
    <text evidence="5">Belongs to the CDS family.</text>
</comment>
<keyword evidence="10" id="KW-0808">Transferase</keyword>
<keyword evidence="11 24" id="KW-0812">Transmembrane</keyword>
<evidence type="ECO:0000256" key="14">
    <source>
        <dbReference type="ARBA" id="ARBA00023098"/>
    </source>
</evidence>